<evidence type="ECO:0000259" key="9">
    <source>
        <dbReference type="PROSITE" id="PS50011"/>
    </source>
</evidence>
<dbReference type="STRING" id="368408.Tpen_0367"/>
<accession>A1RX46</accession>
<dbReference type="PANTHER" id="PTHR37171">
    <property type="entry name" value="SERINE/THREONINE-PROTEIN KINASE YRZF-RELATED"/>
    <property type="match status" value="1"/>
</dbReference>
<protein>
    <recommendedName>
        <fullName evidence="1">non-specific serine/threonine protein kinase</fullName>
        <ecNumber evidence="1">2.7.11.1</ecNumber>
    </recommendedName>
</protein>
<dbReference type="InterPro" id="IPR018934">
    <property type="entry name" value="RIO_dom"/>
</dbReference>
<evidence type="ECO:0000256" key="3">
    <source>
        <dbReference type="ARBA" id="ARBA00022679"/>
    </source>
</evidence>
<evidence type="ECO:0000256" key="1">
    <source>
        <dbReference type="ARBA" id="ARBA00012513"/>
    </source>
</evidence>
<organism evidence="10 11">
    <name type="scientific">Thermofilum pendens (strain DSM 2475 / Hrk 5)</name>
    <dbReference type="NCBI Taxonomy" id="368408"/>
    <lineage>
        <taxon>Archaea</taxon>
        <taxon>Thermoproteota</taxon>
        <taxon>Thermoprotei</taxon>
        <taxon>Thermofilales</taxon>
        <taxon>Thermofilaceae</taxon>
        <taxon>Thermofilum</taxon>
    </lineage>
</organism>
<evidence type="ECO:0000256" key="6">
    <source>
        <dbReference type="ARBA" id="ARBA00022840"/>
    </source>
</evidence>
<dbReference type="PROSITE" id="PS50011">
    <property type="entry name" value="PROTEIN_KINASE_DOM"/>
    <property type="match status" value="1"/>
</dbReference>
<evidence type="ECO:0000256" key="4">
    <source>
        <dbReference type="ARBA" id="ARBA00022741"/>
    </source>
</evidence>
<reference evidence="11" key="1">
    <citation type="journal article" date="2008" name="J. Bacteriol.">
        <title>Genome sequence of Thermofilum pendens reveals an exceptional loss of biosynthetic pathways without genome reduction.</title>
        <authorList>
            <person name="Anderson I."/>
            <person name="Rodriguez J."/>
            <person name="Susanti D."/>
            <person name="Porat I."/>
            <person name="Reich C."/>
            <person name="Ulrich L.E."/>
            <person name="Elkins J.G."/>
            <person name="Mavromatis K."/>
            <person name="Lykidis A."/>
            <person name="Kim E."/>
            <person name="Thompson L.S."/>
            <person name="Nolan M."/>
            <person name="Land M."/>
            <person name="Copeland A."/>
            <person name="Lapidus A."/>
            <person name="Lucas S."/>
            <person name="Detter C."/>
            <person name="Zhulin I.B."/>
            <person name="Olsen G.J."/>
            <person name="Whitman W."/>
            <person name="Mukhopadhyay B."/>
            <person name="Bristow J."/>
            <person name="Kyrpides N."/>
        </authorList>
    </citation>
    <scope>NUCLEOTIDE SEQUENCE [LARGE SCALE GENOMIC DNA]</scope>
    <source>
        <strain evidence="11">DSM 2475 / Hrk 5</strain>
    </source>
</reference>
<dbReference type="Pfam" id="PF01163">
    <property type="entry name" value="RIO1"/>
    <property type="match status" value="1"/>
</dbReference>
<proteinExistence type="predicted"/>
<dbReference type="eggNOG" id="arCOG01182">
    <property type="taxonomic scope" value="Archaea"/>
</dbReference>
<comment type="catalytic activity">
    <reaction evidence="8">
        <text>L-seryl-[protein] + ATP = O-phospho-L-seryl-[protein] + ADP + H(+)</text>
        <dbReference type="Rhea" id="RHEA:17989"/>
        <dbReference type="Rhea" id="RHEA-COMP:9863"/>
        <dbReference type="Rhea" id="RHEA-COMP:11604"/>
        <dbReference type="ChEBI" id="CHEBI:15378"/>
        <dbReference type="ChEBI" id="CHEBI:29999"/>
        <dbReference type="ChEBI" id="CHEBI:30616"/>
        <dbReference type="ChEBI" id="CHEBI:83421"/>
        <dbReference type="ChEBI" id="CHEBI:456216"/>
        <dbReference type="EC" id="2.7.11.1"/>
    </reaction>
</comment>
<dbReference type="PANTHER" id="PTHR37171:SF1">
    <property type="entry name" value="SERINE_THREONINE-PROTEIN KINASE YRZF-RELATED"/>
    <property type="match status" value="1"/>
</dbReference>
<evidence type="ECO:0000256" key="7">
    <source>
        <dbReference type="ARBA" id="ARBA00047899"/>
    </source>
</evidence>
<dbReference type="GO" id="GO:0004674">
    <property type="term" value="F:protein serine/threonine kinase activity"/>
    <property type="evidence" value="ECO:0007669"/>
    <property type="project" value="UniProtKB-KW"/>
</dbReference>
<dbReference type="EC" id="2.7.11.1" evidence="1"/>
<gene>
    <name evidence="10" type="ordered locus">Tpen_0367</name>
</gene>
<dbReference type="Gene3D" id="1.10.510.10">
    <property type="entry name" value="Transferase(Phosphotransferase) domain 1"/>
    <property type="match status" value="1"/>
</dbReference>
<dbReference type="InterPro" id="IPR017441">
    <property type="entry name" value="Protein_kinase_ATP_BS"/>
</dbReference>
<dbReference type="KEGG" id="tpe:Tpen_0367"/>
<evidence type="ECO:0000256" key="8">
    <source>
        <dbReference type="ARBA" id="ARBA00048679"/>
    </source>
</evidence>
<keyword evidence="2 10" id="KW-0723">Serine/threonine-protein kinase</keyword>
<keyword evidence="6" id="KW-0067">ATP-binding</keyword>
<dbReference type="Proteomes" id="UP000000641">
    <property type="component" value="Chromosome"/>
</dbReference>
<dbReference type="EMBL" id="CP000505">
    <property type="protein sequence ID" value="ABL77776.1"/>
    <property type="molecule type" value="Genomic_DNA"/>
</dbReference>
<dbReference type="InterPro" id="IPR011009">
    <property type="entry name" value="Kinase-like_dom_sf"/>
</dbReference>
<name>A1RX46_THEPD</name>
<keyword evidence="3" id="KW-0808">Transferase</keyword>
<keyword evidence="5 10" id="KW-0418">Kinase</keyword>
<evidence type="ECO:0000256" key="2">
    <source>
        <dbReference type="ARBA" id="ARBA00022527"/>
    </source>
</evidence>
<dbReference type="InterPro" id="IPR000719">
    <property type="entry name" value="Prot_kinase_dom"/>
</dbReference>
<dbReference type="PROSITE" id="PS00107">
    <property type="entry name" value="PROTEIN_KINASE_ATP"/>
    <property type="match status" value="1"/>
</dbReference>
<comment type="catalytic activity">
    <reaction evidence="7">
        <text>L-threonyl-[protein] + ATP = O-phospho-L-threonyl-[protein] + ADP + H(+)</text>
        <dbReference type="Rhea" id="RHEA:46608"/>
        <dbReference type="Rhea" id="RHEA-COMP:11060"/>
        <dbReference type="Rhea" id="RHEA-COMP:11605"/>
        <dbReference type="ChEBI" id="CHEBI:15378"/>
        <dbReference type="ChEBI" id="CHEBI:30013"/>
        <dbReference type="ChEBI" id="CHEBI:30616"/>
        <dbReference type="ChEBI" id="CHEBI:61977"/>
        <dbReference type="ChEBI" id="CHEBI:456216"/>
        <dbReference type="EC" id="2.7.11.1"/>
    </reaction>
</comment>
<dbReference type="SUPFAM" id="SSF56112">
    <property type="entry name" value="Protein kinase-like (PK-like)"/>
    <property type="match status" value="1"/>
</dbReference>
<feature type="domain" description="Protein kinase" evidence="9">
    <location>
        <begin position="29"/>
        <end position="236"/>
    </location>
</feature>
<sequence>MDPECAVQRAVELSMLGVHSLCLVGSVELGSLRVIGKGTTSLVVKGLARSGVVAVKIRRTDANRVSLLREARILESVKELGVGPRIRCASRNFLVWDFINGVDFAEWVEKVASREELETVLEKLLTKLFLLDQHGIVHAELSQPSNHILVDLERLEPVLVDFESASLDSQKSNLTQFMGFLVNKGNPLSEKLRKSLGLDDPLKIENLKKLLKAYKLSRDSESFREILDYFKASIIT</sequence>
<evidence type="ECO:0000313" key="11">
    <source>
        <dbReference type="Proteomes" id="UP000000641"/>
    </source>
</evidence>
<evidence type="ECO:0000313" key="10">
    <source>
        <dbReference type="EMBL" id="ABL77776.1"/>
    </source>
</evidence>
<dbReference type="AlphaFoldDB" id="A1RX46"/>
<evidence type="ECO:0000256" key="5">
    <source>
        <dbReference type="ARBA" id="ARBA00022777"/>
    </source>
</evidence>
<dbReference type="HOGENOM" id="CLU_095575_0_0_2"/>
<keyword evidence="4" id="KW-0547">Nucleotide-binding</keyword>
<dbReference type="EnsemblBacteria" id="ABL77776">
    <property type="protein sequence ID" value="ABL77776"/>
    <property type="gene ID" value="Tpen_0367"/>
</dbReference>
<keyword evidence="11" id="KW-1185">Reference proteome</keyword>
<dbReference type="InterPro" id="IPR052396">
    <property type="entry name" value="Meiotic_Drive_Suppr_Kinase"/>
</dbReference>
<dbReference type="GO" id="GO:0005524">
    <property type="term" value="F:ATP binding"/>
    <property type="evidence" value="ECO:0007669"/>
    <property type="project" value="UniProtKB-KW"/>
</dbReference>